<keyword evidence="1" id="KW-0472">Membrane</keyword>
<keyword evidence="1" id="KW-0812">Transmembrane</keyword>
<feature type="transmembrane region" description="Helical" evidence="1">
    <location>
        <begin position="120"/>
        <end position="141"/>
    </location>
</feature>
<protein>
    <recommendedName>
        <fullName evidence="4">Peptide zinc metalloprotease protein</fullName>
    </recommendedName>
</protein>
<dbReference type="AlphaFoldDB" id="A0A918DEM5"/>
<accession>A0A918DEM5</accession>
<feature type="transmembrane region" description="Helical" evidence="1">
    <location>
        <begin position="223"/>
        <end position="245"/>
    </location>
</feature>
<sequence>MTAPAAVDSTGTLLLRPLSIQGDDDPDSVIVGRPELGEFVSLPALYGKAVELLGDGLPIGVVQRRIEDEHDVELDVVQLVEALVDLGFVAQLNGVDLPDPADKAPPPHLPWLAERHVRWIFGRPMGVLCAVVVGAAVVTLFGRPDLVPVYHDFFWSDYIGLTTLVNTAMFSVVISLHELMHLAAARSLGTPARIGFGTRLHNLVVQTDVTAIWSVPRRSRYRVYLAGTYCDLFLLAILLLVLGHANPPEGLAALLRALALVTMLSVPIQLHVYMRTDFYFVLADLLRCRNLFGDGLGYARYLLRRAAAVVNRARPPADPSAELSAHERRAVRIYAVLLVPAATVALGTFAIYTLPIIVSSLLQALVAVWGGLNGGSVLQGVDGGLFLLVEGGIQTLFVITFVRSHPHWFRRRSVVPGVR</sequence>
<feature type="transmembrane region" description="Helical" evidence="1">
    <location>
        <begin position="333"/>
        <end position="363"/>
    </location>
</feature>
<evidence type="ECO:0008006" key="4">
    <source>
        <dbReference type="Google" id="ProtNLM"/>
    </source>
</evidence>
<organism evidence="2 3">
    <name type="scientific">Nonomuraea cavernae</name>
    <dbReference type="NCBI Taxonomy" id="2045107"/>
    <lineage>
        <taxon>Bacteria</taxon>
        <taxon>Bacillati</taxon>
        <taxon>Actinomycetota</taxon>
        <taxon>Actinomycetes</taxon>
        <taxon>Streptosporangiales</taxon>
        <taxon>Streptosporangiaceae</taxon>
        <taxon>Nonomuraea</taxon>
    </lineage>
</organism>
<gene>
    <name evidence="2" type="ORF">GCM10012289_05710</name>
</gene>
<name>A0A918DEM5_9ACTN</name>
<feature type="transmembrane region" description="Helical" evidence="1">
    <location>
        <begin position="251"/>
        <end position="270"/>
    </location>
</feature>
<evidence type="ECO:0000313" key="3">
    <source>
        <dbReference type="Proteomes" id="UP000646523"/>
    </source>
</evidence>
<dbReference type="Proteomes" id="UP000646523">
    <property type="component" value="Unassembled WGS sequence"/>
</dbReference>
<evidence type="ECO:0000313" key="2">
    <source>
        <dbReference type="EMBL" id="GGO62030.1"/>
    </source>
</evidence>
<feature type="transmembrane region" description="Helical" evidence="1">
    <location>
        <begin position="153"/>
        <end position="176"/>
    </location>
</feature>
<keyword evidence="3" id="KW-1185">Reference proteome</keyword>
<keyword evidence="1" id="KW-1133">Transmembrane helix</keyword>
<proteinExistence type="predicted"/>
<reference evidence="2" key="1">
    <citation type="journal article" date="2014" name="Int. J. Syst. Evol. Microbiol.">
        <title>Complete genome sequence of Corynebacterium casei LMG S-19264T (=DSM 44701T), isolated from a smear-ripened cheese.</title>
        <authorList>
            <consortium name="US DOE Joint Genome Institute (JGI-PGF)"/>
            <person name="Walter F."/>
            <person name="Albersmeier A."/>
            <person name="Kalinowski J."/>
            <person name="Ruckert C."/>
        </authorList>
    </citation>
    <scope>NUCLEOTIDE SEQUENCE</scope>
    <source>
        <strain evidence="2">CGMCC 4.7368</strain>
    </source>
</reference>
<reference evidence="2" key="2">
    <citation type="submission" date="2020-09" db="EMBL/GenBank/DDBJ databases">
        <authorList>
            <person name="Sun Q."/>
            <person name="Zhou Y."/>
        </authorList>
    </citation>
    <scope>NUCLEOTIDE SEQUENCE</scope>
    <source>
        <strain evidence="2">CGMCC 4.7368</strain>
    </source>
</reference>
<comment type="caution">
    <text evidence="2">The sequence shown here is derived from an EMBL/GenBank/DDBJ whole genome shotgun (WGS) entry which is preliminary data.</text>
</comment>
<feature type="transmembrane region" description="Helical" evidence="1">
    <location>
        <begin position="383"/>
        <end position="402"/>
    </location>
</feature>
<dbReference type="EMBL" id="BMNH01000001">
    <property type="protein sequence ID" value="GGO62030.1"/>
    <property type="molecule type" value="Genomic_DNA"/>
</dbReference>
<dbReference type="RefSeq" id="WP_189122313.1">
    <property type="nucleotide sequence ID" value="NZ_BMNH01000001.1"/>
</dbReference>
<evidence type="ECO:0000256" key="1">
    <source>
        <dbReference type="SAM" id="Phobius"/>
    </source>
</evidence>